<keyword evidence="1" id="KW-0472">Membrane</keyword>
<keyword evidence="1" id="KW-0812">Transmembrane</keyword>
<protein>
    <submittedName>
        <fullName evidence="2">Uncharacterized protein</fullName>
    </submittedName>
</protein>
<feature type="transmembrane region" description="Helical" evidence="1">
    <location>
        <begin position="41"/>
        <end position="60"/>
    </location>
</feature>
<keyword evidence="1" id="KW-1133">Transmembrane helix</keyword>
<accession>A0A6A6GWA3</accession>
<evidence type="ECO:0000256" key="1">
    <source>
        <dbReference type="SAM" id="Phobius"/>
    </source>
</evidence>
<dbReference type="OrthoDB" id="3945769at2759"/>
<dbReference type="EMBL" id="ML991849">
    <property type="protein sequence ID" value="KAF2230005.1"/>
    <property type="molecule type" value="Genomic_DNA"/>
</dbReference>
<name>A0A6A6GWA3_VIRVR</name>
<reference evidence="2" key="1">
    <citation type="journal article" date="2020" name="Stud. Mycol.">
        <title>101 Dothideomycetes genomes: a test case for predicting lifestyles and emergence of pathogens.</title>
        <authorList>
            <person name="Haridas S."/>
            <person name="Albert R."/>
            <person name="Binder M."/>
            <person name="Bloem J."/>
            <person name="Labutti K."/>
            <person name="Salamov A."/>
            <person name="Andreopoulos B."/>
            <person name="Baker S."/>
            <person name="Barry K."/>
            <person name="Bills G."/>
            <person name="Bluhm B."/>
            <person name="Cannon C."/>
            <person name="Castanera R."/>
            <person name="Culley D."/>
            <person name="Daum C."/>
            <person name="Ezra D."/>
            <person name="Gonzalez J."/>
            <person name="Henrissat B."/>
            <person name="Kuo A."/>
            <person name="Liang C."/>
            <person name="Lipzen A."/>
            <person name="Lutzoni F."/>
            <person name="Magnuson J."/>
            <person name="Mondo S."/>
            <person name="Nolan M."/>
            <person name="Ohm R."/>
            <person name="Pangilinan J."/>
            <person name="Park H.-J."/>
            <person name="Ramirez L."/>
            <person name="Alfaro M."/>
            <person name="Sun H."/>
            <person name="Tritt A."/>
            <person name="Yoshinaga Y."/>
            <person name="Zwiers L.-H."/>
            <person name="Turgeon B."/>
            <person name="Goodwin S."/>
            <person name="Spatafora J."/>
            <person name="Crous P."/>
            <person name="Grigoriev I."/>
        </authorList>
    </citation>
    <scope>NUCLEOTIDE SEQUENCE</scope>
    <source>
        <strain evidence="2">Tuck. ex Michener</strain>
    </source>
</reference>
<proteinExistence type="predicted"/>
<evidence type="ECO:0000313" key="2">
    <source>
        <dbReference type="EMBL" id="KAF2230005.1"/>
    </source>
</evidence>
<sequence length="109" mass="12113">MVLRAQFQPRHFSTSSRVYTSLLGNMVSAPTHHGSRIVRRLSIAGVATALLGVGVMTISSKTSSWMTHKKRMAELDRKRWEENAKMADAYGDGSSLQDLENAVDAYSKR</sequence>
<dbReference type="Proteomes" id="UP000800092">
    <property type="component" value="Unassembled WGS sequence"/>
</dbReference>
<dbReference type="AlphaFoldDB" id="A0A6A6GWA3"/>
<evidence type="ECO:0000313" key="3">
    <source>
        <dbReference type="Proteomes" id="UP000800092"/>
    </source>
</evidence>
<keyword evidence="3" id="KW-1185">Reference proteome</keyword>
<gene>
    <name evidence="2" type="ORF">EV356DRAFT_509520</name>
</gene>
<organism evidence="2 3">
    <name type="scientific">Viridothelium virens</name>
    <name type="common">Speckled blister lichen</name>
    <name type="synonym">Trypethelium virens</name>
    <dbReference type="NCBI Taxonomy" id="1048519"/>
    <lineage>
        <taxon>Eukaryota</taxon>
        <taxon>Fungi</taxon>
        <taxon>Dikarya</taxon>
        <taxon>Ascomycota</taxon>
        <taxon>Pezizomycotina</taxon>
        <taxon>Dothideomycetes</taxon>
        <taxon>Dothideomycetes incertae sedis</taxon>
        <taxon>Trypetheliales</taxon>
        <taxon>Trypetheliaceae</taxon>
        <taxon>Viridothelium</taxon>
    </lineage>
</organism>